<keyword evidence="1" id="KW-1133">Transmembrane helix</keyword>
<name>A0A4Q2RA95_9HYPH</name>
<feature type="domain" description="Acyltransferase 3" evidence="2">
    <location>
        <begin position="30"/>
        <end position="359"/>
    </location>
</feature>
<dbReference type="Pfam" id="PF01757">
    <property type="entry name" value="Acyl_transf_3"/>
    <property type="match status" value="1"/>
</dbReference>
<keyword evidence="3" id="KW-0012">Acyltransferase</keyword>
<keyword evidence="1" id="KW-0472">Membrane</keyword>
<keyword evidence="3" id="KW-0808">Transferase</keyword>
<dbReference type="GO" id="GO:0009103">
    <property type="term" value="P:lipopolysaccharide biosynthetic process"/>
    <property type="evidence" value="ECO:0007669"/>
    <property type="project" value="TreeGrafter"/>
</dbReference>
<dbReference type="PANTHER" id="PTHR23028:SF53">
    <property type="entry name" value="ACYL_TRANSF_3 DOMAIN-CONTAINING PROTEIN"/>
    <property type="match status" value="1"/>
</dbReference>
<feature type="transmembrane region" description="Helical" evidence="1">
    <location>
        <begin position="239"/>
        <end position="259"/>
    </location>
</feature>
<gene>
    <name evidence="3" type="ORF">D3272_20320</name>
</gene>
<dbReference type="Proteomes" id="UP000289411">
    <property type="component" value="Unassembled WGS sequence"/>
</dbReference>
<evidence type="ECO:0000313" key="4">
    <source>
        <dbReference type="Proteomes" id="UP000289411"/>
    </source>
</evidence>
<feature type="transmembrane region" description="Helical" evidence="1">
    <location>
        <begin position="341"/>
        <end position="362"/>
    </location>
</feature>
<dbReference type="AlphaFoldDB" id="A0A4Q2RA95"/>
<feature type="transmembrane region" description="Helical" evidence="1">
    <location>
        <begin position="318"/>
        <end position="335"/>
    </location>
</feature>
<dbReference type="InterPro" id="IPR050879">
    <property type="entry name" value="Acyltransferase_3"/>
</dbReference>
<evidence type="ECO:0000256" key="1">
    <source>
        <dbReference type="SAM" id="Phobius"/>
    </source>
</evidence>
<dbReference type="EMBL" id="QYBC01000019">
    <property type="protein sequence ID" value="RYB02512.1"/>
    <property type="molecule type" value="Genomic_DNA"/>
</dbReference>
<dbReference type="GO" id="GO:0016747">
    <property type="term" value="F:acyltransferase activity, transferring groups other than amino-acyl groups"/>
    <property type="evidence" value="ECO:0007669"/>
    <property type="project" value="InterPro"/>
</dbReference>
<dbReference type="GO" id="GO:0016020">
    <property type="term" value="C:membrane"/>
    <property type="evidence" value="ECO:0007669"/>
    <property type="project" value="TreeGrafter"/>
</dbReference>
<dbReference type="PANTHER" id="PTHR23028">
    <property type="entry name" value="ACETYLTRANSFERASE"/>
    <property type="match status" value="1"/>
</dbReference>
<organism evidence="3 4">
    <name type="scientific">Lichenibacterium ramalinae</name>
    <dbReference type="NCBI Taxonomy" id="2316527"/>
    <lineage>
        <taxon>Bacteria</taxon>
        <taxon>Pseudomonadati</taxon>
        <taxon>Pseudomonadota</taxon>
        <taxon>Alphaproteobacteria</taxon>
        <taxon>Hyphomicrobiales</taxon>
        <taxon>Lichenihabitantaceae</taxon>
        <taxon>Lichenibacterium</taxon>
    </lineage>
</organism>
<evidence type="ECO:0000313" key="3">
    <source>
        <dbReference type="EMBL" id="RYB02512.1"/>
    </source>
</evidence>
<feature type="transmembrane region" description="Helical" evidence="1">
    <location>
        <begin position="107"/>
        <end position="130"/>
    </location>
</feature>
<feature type="transmembrane region" description="Helical" evidence="1">
    <location>
        <begin position="174"/>
        <end position="196"/>
    </location>
</feature>
<proteinExistence type="predicted"/>
<reference evidence="3 4" key="1">
    <citation type="submission" date="2018-09" db="EMBL/GenBank/DDBJ databases">
        <authorList>
            <person name="Grouzdev D.S."/>
            <person name="Krutkina M.S."/>
        </authorList>
    </citation>
    <scope>NUCLEOTIDE SEQUENCE [LARGE SCALE GENOMIC DNA]</scope>
    <source>
        <strain evidence="3 4">RmlP001</strain>
    </source>
</reference>
<sequence length="433" mass="46871">MVGIWAASAVSWYRARRPRLGEVLDDRSNNFDLIRLCAAALVIYGHSFFEAPDDPTPDRVQALLGGAEYSGSIAVYAFFLISGLLITASMEKHRSALAFVTLRAARIWPGFVVCAGLLIVAVVPLASGIVPWEPAWRRAAASCFGADALFFVRDVCGALPGAFPRTPVPNAFGFSWWTLPAEVHCYAMVLGLGLVLRSRFSATPRQAARFVVATLALLAAYLVAVRHPPVDSAPFHAEFTVMGGYATYPVLFFFAGMLLYALRRYVPVDGTTACVLGAATLLLPQPNPLLYPALAYGVLAIAAARPLRRLRLRHDLSYGLYIYGAALQQLVGTLLPGRSAATNALVSFAVALGAAAVSWRCVEAPAIRFGRALVRRQGRFRRGRIGSSLETRTGVWGRRRRHDPEGLQASFGPTAPTDRAIPQCVEGAIERSR</sequence>
<accession>A0A4Q2RA95</accession>
<keyword evidence="1" id="KW-0812">Transmembrane</keyword>
<dbReference type="OrthoDB" id="9767863at2"/>
<keyword evidence="4" id="KW-1185">Reference proteome</keyword>
<feature type="transmembrane region" description="Helical" evidence="1">
    <location>
        <begin position="69"/>
        <end position="86"/>
    </location>
</feature>
<reference evidence="3 4" key="2">
    <citation type="submission" date="2019-02" db="EMBL/GenBank/DDBJ databases">
        <title>'Lichenibacterium ramalinii' gen. nov. sp. nov., 'Lichenibacterium minor' gen. nov. sp. nov.</title>
        <authorList>
            <person name="Pankratov T."/>
        </authorList>
    </citation>
    <scope>NUCLEOTIDE SEQUENCE [LARGE SCALE GENOMIC DNA]</scope>
    <source>
        <strain evidence="3 4">RmlP001</strain>
    </source>
</reference>
<protein>
    <submittedName>
        <fullName evidence="3">Acyltransferase</fullName>
    </submittedName>
</protein>
<evidence type="ECO:0000259" key="2">
    <source>
        <dbReference type="Pfam" id="PF01757"/>
    </source>
</evidence>
<feature type="transmembrane region" description="Helical" evidence="1">
    <location>
        <begin position="208"/>
        <end position="227"/>
    </location>
</feature>
<comment type="caution">
    <text evidence="3">The sequence shown here is derived from an EMBL/GenBank/DDBJ whole genome shotgun (WGS) entry which is preliminary data.</text>
</comment>
<dbReference type="InterPro" id="IPR002656">
    <property type="entry name" value="Acyl_transf_3_dom"/>
</dbReference>